<name>K0KW89_WICCF</name>
<dbReference type="AlphaFoldDB" id="K0KW89"/>
<keyword evidence="3" id="KW-1185">Reference proteome</keyword>
<keyword evidence="1" id="KW-0472">Membrane</keyword>
<evidence type="ECO:0000313" key="3">
    <source>
        <dbReference type="Proteomes" id="UP000009328"/>
    </source>
</evidence>
<comment type="caution">
    <text evidence="2">The sequence shown here is derived from an EMBL/GenBank/DDBJ whole genome shotgun (WGS) entry which is preliminary data.</text>
</comment>
<proteinExistence type="predicted"/>
<protein>
    <submittedName>
        <fullName evidence="2">Uncharacterized protein</fullName>
    </submittedName>
</protein>
<dbReference type="HOGENOM" id="CLU_2320751_0_0_1"/>
<dbReference type="InParanoid" id="K0KW89"/>
<accession>K0KW89</accession>
<evidence type="ECO:0000313" key="2">
    <source>
        <dbReference type="EMBL" id="CCH46237.1"/>
    </source>
</evidence>
<sequence>MSTAKGRKIAGFIGGLSGLVVGIWFFTKNYELVKFTPPERNPDGSLKPKKFKVTFQPTSPLKLKPEVEAKQKQAIKEKYLSGKMTEQEKNEYEQILQEPTNY</sequence>
<dbReference type="EMBL" id="CAIF01000235">
    <property type="protein sequence ID" value="CCH46237.1"/>
    <property type="molecule type" value="Genomic_DNA"/>
</dbReference>
<reference evidence="2 3" key="1">
    <citation type="journal article" date="2012" name="Eukaryot. Cell">
        <title>Draft genome sequence of Wickerhamomyces ciferrii NRRL Y-1031 F-60-10.</title>
        <authorList>
            <person name="Schneider J."/>
            <person name="Andrea H."/>
            <person name="Blom J."/>
            <person name="Jaenicke S."/>
            <person name="Ruckert C."/>
            <person name="Schorsch C."/>
            <person name="Szczepanowski R."/>
            <person name="Farwick M."/>
            <person name="Goesmann A."/>
            <person name="Puhler A."/>
            <person name="Schaffer S."/>
            <person name="Tauch A."/>
            <person name="Kohler T."/>
            <person name="Brinkrolf K."/>
        </authorList>
    </citation>
    <scope>NUCLEOTIDE SEQUENCE [LARGE SCALE GENOMIC DNA]</scope>
    <source>
        <strain evidence="3">ATCC 14091 / BCRC 22168 / CBS 111 / JCM 3599 / NBRC 0793 / NRRL Y-1031 F-60-10</strain>
    </source>
</reference>
<gene>
    <name evidence="2" type="ORF">BN7_5828</name>
</gene>
<dbReference type="Proteomes" id="UP000009328">
    <property type="component" value="Unassembled WGS sequence"/>
</dbReference>
<keyword evidence="1" id="KW-1133">Transmembrane helix</keyword>
<organism evidence="2 3">
    <name type="scientific">Wickerhamomyces ciferrii (strain ATCC 14091 / BCRC 22168 / CBS 111 / JCM 3599 / NBRC 0793 / NRRL Y-1031 F-60-10)</name>
    <name type="common">Yeast</name>
    <name type="synonym">Pichia ciferrii</name>
    <dbReference type="NCBI Taxonomy" id="1206466"/>
    <lineage>
        <taxon>Eukaryota</taxon>
        <taxon>Fungi</taxon>
        <taxon>Dikarya</taxon>
        <taxon>Ascomycota</taxon>
        <taxon>Saccharomycotina</taxon>
        <taxon>Saccharomycetes</taxon>
        <taxon>Phaffomycetales</taxon>
        <taxon>Wickerhamomycetaceae</taxon>
        <taxon>Wickerhamomyces</taxon>
    </lineage>
</organism>
<evidence type="ECO:0000256" key="1">
    <source>
        <dbReference type="SAM" id="Phobius"/>
    </source>
</evidence>
<keyword evidence="1" id="KW-0812">Transmembrane</keyword>
<feature type="transmembrane region" description="Helical" evidence="1">
    <location>
        <begin position="9"/>
        <end position="27"/>
    </location>
</feature>